<dbReference type="GO" id="GO:0016705">
    <property type="term" value="F:oxidoreductase activity, acting on paired donors, with incorporation or reduction of molecular oxygen"/>
    <property type="evidence" value="ECO:0007669"/>
    <property type="project" value="InterPro"/>
</dbReference>
<protein>
    <submittedName>
        <fullName evidence="1">Cytochrome P450</fullName>
    </submittedName>
</protein>
<dbReference type="Gramene" id="KVI02843">
    <property type="protein sequence ID" value="KVI02843"/>
    <property type="gene ID" value="Ccrd_018846"/>
</dbReference>
<dbReference type="SUPFAM" id="SSF48264">
    <property type="entry name" value="Cytochrome P450"/>
    <property type="match status" value="1"/>
</dbReference>
<comment type="caution">
    <text evidence="1">The sequence shown here is derived from an EMBL/GenBank/DDBJ whole genome shotgun (WGS) entry which is preliminary data.</text>
</comment>
<name>A0A103Y5D5_CYNCS</name>
<reference evidence="1 2" key="1">
    <citation type="journal article" date="2016" name="Sci. Rep.">
        <title>The genome sequence of the outbreeding globe artichoke constructed de novo incorporating a phase-aware low-pass sequencing strategy of F1 progeny.</title>
        <authorList>
            <person name="Scaglione D."/>
            <person name="Reyes-Chin-Wo S."/>
            <person name="Acquadro A."/>
            <person name="Froenicke L."/>
            <person name="Portis E."/>
            <person name="Beitel C."/>
            <person name="Tirone M."/>
            <person name="Mauro R."/>
            <person name="Lo Monaco A."/>
            <person name="Mauromicale G."/>
            <person name="Faccioli P."/>
            <person name="Cattivelli L."/>
            <person name="Rieseberg L."/>
            <person name="Michelmore R."/>
            <person name="Lanteri S."/>
        </authorList>
    </citation>
    <scope>NUCLEOTIDE SEQUENCE [LARGE SCALE GENOMIC DNA]</scope>
    <source>
        <strain evidence="1">2C</strain>
    </source>
</reference>
<feature type="non-terminal residue" evidence="1">
    <location>
        <position position="133"/>
    </location>
</feature>
<dbReference type="InterPro" id="IPR001128">
    <property type="entry name" value="Cyt_P450"/>
</dbReference>
<dbReference type="InterPro" id="IPR036396">
    <property type="entry name" value="Cyt_P450_sf"/>
</dbReference>
<proteinExistence type="predicted"/>
<evidence type="ECO:0000313" key="1">
    <source>
        <dbReference type="EMBL" id="KVI02843.1"/>
    </source>
</evidence>
<organism evidence="1 2">
    <name type="scientific">Cynara cardunculus var. scolymus</name>
    <name type="common">Globe artichoke</name>
    <name type="synonym">Cynara scolymus</name>
    <dbReference type="NCBI Taxonomy" id="59895"/>
    <lineage>
        <taxon>Eukaryota</taxon>
        <taxon>Viridiplantae</taxon>
        <taxon>Streptophyta</taxon>
        <taxon>Embryophyta</taxon>
        <taxon>Tracheophyta</taxon>
        <taxon>Spermatophyta</taxon>
        <taxon>Magnoliopsida</taxon>
        <taxon>eudicotyledons</taxon>
        <taxon>Gunneridae</taxon>
        <taxon>Pentapetalae</taxon>
        <taxon>asterids</taxon>
        <taxon>campanulids</taxon>
        <taxon>Asterales</taxon>
        <taxon>Asteraceae</taxon>
        <taxon>Carduoideae</taxon>
        <taxon>Cardueae</taxon>
        <taxon>Carduinae</taxon>
        <taxon>Cynara</taxon>
    </lineage>
</organism>
<dbReference type="GO" id="GO:0020037">
    <property type="term" value="F:heme binding"/>
    <property type="evidence" value="ECO:0007669"/>
    <property type="project" value="InterPro"/>
</dbReference>
<dbReference type="STRING" id="59895.A0A103Y5D5"/>
<dbReference type="AlphaFoldDB" id="A0A103Y5D5"/>
<accession>A0A103Y5D5</accession>
<dbReference type="Proteomes" id="UP000243975">
    <property type="component" value="Unassembled WGS sequence"/>
</dbReference>
<dbReference type="GO" id="GO:0005506">
    <property type="term" value="F:iron ion binding"/>
    <property type="evidence" value="ECO:0007669"/>
    <property type="project" value="InterPro"/>
</dbReference>
<gene>
    <name evidence="1" type="ORF">Ccrd_018846</name>
</gene>
<dbReference type="EMBL" id="LEKV01002623">
    <property type="protein sequence ID" value="KVI02843.1"/>
    <property type="molecule type" value="Genomic_DNA"/>
</dbReference>
<dbReference type="Pfam" id="PF00067">
    <property type="entry name" value="p450"/>
    <property type="match status" value="1"/>
</dbReference>
<dbReference type="Gene3D" id="1.10.630.10">
    <property type="entry name" value="Cytochrome P450"/>
    <property type="match status" value="1"/>
</dbReference>
<keyword evidence="2" id="KW-1185">Reference proteome</keyword>
<evidence type="ECO:0000313" key="2">
    <source>
        <dbReference type="Proteomes" id="UP000243975"/>
    </source>
</evidence>
<dbReference type="GO" id="GO:0004497">
    <property type="term" value="F:monooxygenase activity"/>
    <property type="evidence" value="ECO:0007669"/>
    <property type="project" value="InterPro"/>
</dbReference>
<sequence length="133" mass="15057">MADAVGKKSLLCVPVESHKRIRRLLSGPFSTDSLSKFVHKFDKLVSERFKKRNSNEAHEDFLQSMLERDSFPADEKLDDSEIMDNILTLILGGQSTTAAAMMWSCQRDIKNVKCVAMEIQKPYSYIPFGSGPR</sequence>